<dbReference type="RefSeq" id="WP_270071989.1">
    <property type="nucleotide sequence ID" value="NZ_JAJAQC010000014.1"/>
</dbReference>
<dbReference type="PANTHER" id="PTHR43344">
    <property type="entry name" value="PHOSPHOSERINE PHOSPHATASE"/>
    <property type="match status" value="1"/>
</dbReference>
<sequence length="226" mass="24355">MSHLHVFDMDGTLIHGTSAAVQIARTCGTEAELLDLERRFSAGEIDTRAFSANLHALWAELTEDHVDRAFGAAPFLAEIAEVCADIRARGERSLVVTMSTDFFANRLLDFGFDEVVASRFPPPPFREPLDPAGVLTPEDKVRATEDARSRAGIPLERCVAYGDSLSDAPLFRHVPHSVAVNADHHVALLARAEYRGTSLMGAYTRGRALLARDSTGGAAAREAAGG</sequence>
<evidence type="ECO:0000256" key="1">
    <source>
        <dbReference type="ARBA" id="ARBA00009184"/>
    </source>
</evidence>
<evidence type="ECO:0000313" key="3">
    <source>
        <dbReference type="Proteomes" id="UP001140076"/>
    </source>
</evidence>
<dbReference type="InterPro" id="IPR036412">
    <property type="entry name" value="HAD-like_sf"/>
</dbReference>
<accession>A0A9X3NJ04</accession>
<reference evidence="2" key="1">
    <citation type="submission" date="2021-10" db="EMBL/GenBank/DDBJ databases">
        <title>Streptomonospora sp. nov., isolated from mangrove soil.</title>
        <authorList>
            <person name="Chen X."/>
            <person name="Ge X."/>
            <person name="Liu W."/>
        </authorList>
    </citation>
    <scope>NUCLEOTIDE SEQUENCE</scope>
    <source>
        <strain evidence="2">S1-112</strain>
    </source>
</reference>
<dbReference type="Pfam" id="PF12710">
    <property type="entry name" value="HAD"/>
    <property type="match status" value="1"/>
</dbReference>
<dbReference type="Proteomes" id="UP001140076">
    <property type="component" value="Unassembled WGS sequence"/>
</dbReference>
<dbReference type="InterPro" id="IPR050582">
    <property type="entry name" value="HAD-like_SerB"/>
</dbReference>
<proteinExistence type="inferred from homology"/>
<comment type="similarity">
    <text evidence="1">Belongs to the HAD-like hydrolase superfamily. SerB family.</text>
</comment>
<organism evidence="2 3">
    <name type="scientific">Streptomonospora mangrovi</name>
    <dbReference type="NCBI Taxonomy" id="2883123"/>
    <lineage>
        <taxon>Bacteria</taxon>
        <taxon>Bacillati</taxon>
        <taxon>Actinomycetota</taxon>
        <taxon>Actinomycetes</taxon>
        <taxon>Streptosporangiales</taxon>
        <taxon>Nocardiopsidaceae</taxon>
        <taxon>Streptomonospora</taxon>
    </lineage>
</organism>
<dbReference type="AlphaFoldDB" id="A0A9X3NJ04"/>
<dbReference type="SUPFAM" id="SSF56784">
    <property type="entry name" value="HAD-like"/>
    <property type="match status" value="1"/>
</dbReference>
<gene>
    <name evidence="2" type="ORF">LG943_10270</name>
</gene>
<comment type="caution">
    <text evidence="2">The sequence shown here is derived from an EMBL/GenBank/DDBJ whole genome shotgun (WGS) entry which is preliminary data.</text>
</comment>
<keyword evidence="3" id="KW-1185">Reference proteome</keyword>
<evidence type="ECO:0000313" key="2">
    <source>
        <dbReference type="EMBL" id="MDA0564709.1"/>
    </source>
</evidence>
<dbReference type="Gene3D" id="3.40.50.1000">
    <property type="entry name" value="HAD superfamily/HAD-like"/>
    <property type="match status" value="1"/>
</dbReference>
<dbReference type="InterPro" id="IPR023214">
    <property type="entry name" value="HAD_sf"/>
</dbReference>
<name>A0A9X3NJ04_9ACTN</name>
<dbReference type="NCBIfam" id="TIGR01488">
    <property type="entry name" value="HAD-SF-IB"/>
    <property type="match status" value="1"/>
</dbReference>
<protein>
    <submittedName>
        <fullName evidence="2">HAD-IB family phosphatase</fullName>
    </submittedName>
</protein>
<dbReference type="EMBL" id="JAJAQC010000014">
    <property type="protein sequence ID" value="MDA0564709.1"/>
    <property type="molecule type" value="Genomic_DNA"/>
</dbReference>